<evidence type="ECO:0000313" key="3">
    <source>
        <dbReference type="Proteomes" id="UP000001058"/>
    </source>
</evidence>
<dbReference type="Proteomes" id="UP000001058">
    <property type="component" value="Unassembled WGS sequence"/>
</dbReference>
<feature type="region of interest" description="Disordered" evidence="1">
    <location>
        <begin position="124"/>
        <end position="166"/>
    </location>
</feature>
<evidence type="ECO:0000256" key="1">
    <source>
        <dbReference type="SAM" id="MobiDB-lite"/>
    </source>
</evidence>
<accession>D8UBR2</accession>
<organism evidence="3">
    <name type="scientific">Volvox carteri f. nagariensis</name>
    <dbReference type="NCBI Taxonomy" id="3068"/>
    <lineage>
        <taxon>Eukaryota</taxon>
        <taxon>Viridiplantae</taxon>
        <taxon>Chlorophyta</taxon>
        <taxon>core chlorophytes</taxon>
        <taxon>Chlorophyceae</taxon>
        <taxon>CS clade</taxon>
        <taxon>Chlamydomonadales</taxon>
        <taxon>Volvocaceae</taxon>
        <taxon>Volvox</taxon>
    </lineage>
</organism>
<name>D8UBR2_VOLCA</name>
<feature type="compositionally biased region" description="Polar residues" evidence="1">
    <location>
        <begin position="127"/>
        <end position="144"/>
    </location>
</feature>
<feature type="non-terminal residue" evidence="2">
    <location>
        <position position="166"/>
    </location>
</feature>
<feature type="region of interest" description="Disordered" evidence="1">
    <location>
        <begin position="30"/>
        <end position="72"/>
    </location>
</feature>
<proteinExistence type="predicted"/>
<reference evidence="2 3" key="1">
    <citation type="journal article" date="2010" name="Science">
        <title>Genomic analysis of organismal complexity in the multicellular green alga Volvox carteri.</title>
        <authorList>
            <person name="Prochnik S.E."/>
            <person name="Umen J."/>
            <person name="Nedelcu A.M."/>
            <person name="Hallmann A."/>
            <person name="Miller S.M."/>
            <person name="Nishii I."/>
            <person name="Ferris P."/>
            <person name="Kuo A."/>
            <person name="Mitros T."/>
            <person name="Fritz-Laylin L.K."/>
            <person name="Hellsten U."/>
            <person name="Chapman J."/>
            <person name="Simakov O."/>
            <person name="Rensing S.A."/>
            <person name="Terry A."/>
            <person name="Pangilinan J."/>
            <person name="Kapitonov V."/>
            <person name="Jurka J."/>
            <person name="Salamov A."/>
            <person name="Shapiro H."/>
            <person name="Schmutz J."/>
            <person name="Grimwood J."/>
            <person name="Lindquist E."/>
            <person name="Lucas S."/>
            <person name="Grigoriev I.V."/>
            <person name="Schmitt R."/>
            <person name="Kirk D."/>
            <person name="Rokhsar D.S."/>
        </authorList>
    </citation>
    <scope>NUCLEOTIDE SEQUENCE [LARGE SCALE GENOMIC DNA]</scope>
    <source>
        <strain evidence="3">f. Nagariensis / Eve</strain>
    </source>
</reference>
<dbReference type="KEGG" id="vcn:VOLCADRAFT_119279"/>
<dbReference type="AlphaFoldDB" id="D8UBR2"/>
<dbReference type="EMBL" id="GL378378">
    <property type="protein sequence ID" value="EFJ42810.1"/>
    <property type="molecule type" value="Genomic_DNA"/>
</dbReference>
<dbReference type="OrthoDB" id="534063at2759"/>
<evidence type="ECO:0000313" key="2">
    <source>
        <dbReference type="EMBL" id="EFJ42810.1"/>
    </source>
</evidence>
<keyword evidence="3" id="KW-1185">Reference proteome</keyword>
<dbReference type="RefSeq" id="XP_002956070.1">
    <property type="nucleotide sequence ID" value="XM_002956024.1"/>
</dbReference>
<sequence>MSDDRILKSVHNTSSSLGFPSVASAWQAGKLSMPRNPDQVDGAPYASVAPHHVQPGSTSTDASLAGPASKRPRVEEVLQQHAPREQLLVSELMGWRSSSQEPLSTLGTGAVSNGSTDFRALFARPPAQQQPSFQRAPSAATTGLRTFADVASRPAAASEDFGRQEV</sequence>
<protein>
    <submittedName>
        <fullName evidence="2">Uncharacterized protein</fullName>
    </submittedName>
</protein>
<gene>
    <name evidence="2" type="ORF">VOLCADRAFT_119279</name>
</gene>
<dbReference type="GeneID" id="9626627"/>
<dbReference type="InParanoid" id="D8UBR2"/>